<organism evidence="5 6">
    <name type="scientific">Sphingobacterium cellulitidis</name>
    <dbReference type="NCBI Taxonomy" id="1768011"/>
    <lineage>
        <taxon>Bacteria</taxon>
        <taxon>Pseudomonadati</taxon>
        <taxon>Bacteroidota</taxon>
        <taxon>Sphingobacteriia</taxon>
        <taxon>Sphingobacteriales</taxon>
        <taxon>Sphingobacteriaceae</taxon>
        <taxon>Sphingobacterium</taxon>
    </lineage>
</organism>
<dbReference type="GO" id="GO:0030170">
    <property type="term" value="F:pyridoxal phosphate binding"/>
    <property type="evidence" value="ECO:0007669"/>
    <property type="project" value="InterPro"/>
</dbReference>
<dbReference type="PIRSF" id="PIRSF001434">
    <property type="entry name" value="CGS"/>
    <property type="match status" value="1"/>
</dbReference>
<dbReference type="Gene3D" id="3.90.1150.10">
    <property type="entry name" value="Aspartate Aminotransferase, domain 1"/>
    <property type="match status" value="1"/>
</dbReference>
<name>A0A8H9G2D5_9SPHI</name>
<dbReference type="CDD" id="cd00614">
    <property type="entry name" value="CGS_like"/>
    <property type="match status" value="1"/>
</dbReference>
<protein>
    <submittedName>
        <fullName evidence="5">Methionine gamma-lyase</fullName>
    </submittedName>
</protein>
<dbReference type="EMBL" id="BMKM01000005">
    <property type="protein sequence ID" value="GGE24432.1"/>
    <property type="molecule type" value="Genomic_DNA"/>
</dbReference>
<comment type="cofactor">
    <cofactor evidence="1 4">
        <name>pyridoxal 5'-phosphate</name>
        <dbReference type="ChEBI" id="CHEBI:597326"/>
    </cofactor>
</comment>
<dbReference type="InterPro" id="IPR015422">
    <property type="entry name" value="PyrdxlP-dep_Trfase_small"/>
</dbReference>
<dbReference type="PROSITE" id="PS00868">
    <property type="entry name" value="CYS_MET_METAB_PP"/>
    <property type="match status" value="1"/>
</dbReference>
<dbReference type="InterPro" id="IPR015424">
    <property type="entry name" value="PyrdxlP-dep_Trfase"/>
</dbReference>
<accession>A0A8H9G2D5</accession>
<evidence type="ECO:0000256" key="2">
    <source>
        <dbReference type="ARBA" id="ARBA00022898"/>
    </source>
</evidence>
<dbReference type="InterPro" id="IPR054542">
    <property type="entry name" value="Cys_met_metab_PP"/>
</dbReference>
<dbReference type="InterPro" id="IPR015421">
    <property type="entry name" value="PyrdxlP-dep_Trfase_major"/>
</dbReference>
<evidence type="ECO:0000256" key="1">
    <source>
        <dbReference type="ARBA" id="ARBA00001933"/>
    </source>
</evidence>
<dbReference type="GO" id="GO:0005737">
    <property type="term" value="C:cytoplasm"/>
    <property type="evidence" value="ECO:0007669"/>
    <property type="project" value="TreeGrafter"/>
</dbReference>
<dbReference type="SUPFAM" id="SSF53383">
    <property type="entry name" value="PLP-dependent transferases"/>
    <property type="match status" value="1"/>
</dbReference>
<dbReference type="AlphaFoldDB" id="A0A8H9G2D5"/>
<dbReference type="Proteomes" id="UP000614460">
    <property type="component" value="Unassembled WGS sequence"/>
</dbReference>
<evidence type="ECO:0000256" key="4">
    <source>
        <dbReference type="RuleBase" id="RU362118"/>
    </source>
</evidence>
<dbReference type="PANTHER" id="PTHR11808">
    <property type="entry name" value="TRANS-SULFURATION ENZYME FAMILY MEMBER"/>
    <property type="match status" value="1"/>
</dbReference>
<dbReference type="PANTHER" id="PTHR11808:SF80">
    <property type="entry name" value="CYSTATHIONINE GAMMA-LYASE"/>
    <property type="match status" value="1"/>
</dbReference>
<reference evidence="5" key="2">
    <citation type="submission" date="2020-09" db="EMBL/GenBank/DDBJ databases">
        <authorList>
            <person name="Sun Q."/>
            <person name="Zhou Y."/>
        </authorList>
    </citation>
    <scope>NUCLEOTIDE SEQUENCE</scope>
    <source>
        <strain evidence="5">CGMCC 1.15966</strain>
    </source>
</reference>
<dbReference type="FunFam" id="3.40.640.10:FF:000046">
    <property type="entry name" value="Cystathionine gamma-lyase"/>
    <property type="match status" value="1"/>
</dbReference>
<comment type="caution">
    <text evidence="5">The sequence shown here is derived from an EMBL/GenBank/DDBJ whole genome shotgun (WGS) entry which is preliminary data.</text>
</comment>
<evidence type="ECO:0000313" key="5">
    <source>
        <dbReference type="EMBL" id="GGE24432.1"/>
    </source>
</evidence>
<feature type="modified residue" description="N6-(pyridoxal phosphate)lysine" evidence="3">
    <location>
        <position position="205"/>
    </location>
</feature>
<reference evidence="5" key="1">
    <citation type="journal article" date="2014" name="Int. J. Syst. Evol. Microbiol.">
        <title>Complete genome sequence of Corynebacterium casei LMG S-19264T (=DSM 44701T), isolated from a smear-ripened cheese.</title>
        <authorList>
            <consortium name="US DOE Joint Genome Institute (JGI-PGF)"/>
            <person name="Walter F."/>
            <person name="Albersmeier A."/>
            <person name="Kalinowski J."/>
            <person name="Ruckert C."/>
        </authorList>
    </citation>
    <scope>NUCLEOTIDE SEQUENCE</scope>
    <source>
        <strain evidence="5">CGMCC 1.15966</strain>
    </source>
</reference>
<keyword evidence="6" id="KW-1185">Reference proteome</keyword>
<comment type="similarity">
    <text evidence="4">Belongs to the trans-sulfuration enzymes family.</text>
</comment>
<evidence type="ECO:0000313" key="6">
    <source>
        <dbReference type="Proteomes" id="UP000614460"/>
    </source>
</evidence>
<dbReference type="Gene3D" id="3.40.640.10">
    <property type="entry name" value="Type I PLP-dependent aspartate aminotransferase-like (Major domain)"/>
    <property type="match status" value="1"/>
</dbReference>
<gene>
    <name evidence="5" type="primary">mdeA</name>
    <name evidence="5" type="ORF">GCM10011516_22640</name>
</gene>
<keyword evidence="2 3" id="KW-0663">Pyridoxal phosphate</keyword>
<evidence type="ECO:0000256" key="3">
    <source>
        <dbReference type="PIRSR" id="PIRSR001434-2"/>
    </source>
</evidence>
<dbReference type="GO" id="GO:0016846">
    <property type="term" value="F:carbon-sulfur lyase activity"/>
    <property type="evidence" value="ECO:0007669"/>
    <property type="project" value="TreeGrafter"/>
</dbReference>
<dbReference type="InterPro" id="IPR000277">
    <property type="entry name" value="Cys/Met-Metab_PyrdxlP-dep_enz"/>
</dbReference>
<dbReference type="RefSeq" id="WP_182499155.1">
    <property type="nucleotide sequence ID" value="NZ_BMKM01000005.1"/>
</dbReference>
<proteinExistence type="inferred from homology"/>
<sequence>MSHLETDLIHKGHEFNNSKAVVTPIYQTSTYFADADLHEYIIAATETKNPNFYHRHGNPTNSQVAAIVASLEKTEDALVFATGMAAISTAILSVVKAGDHIITQNSLYSGAMLFFKNFLTEYAVEVTHVDQKDNAAFENAIKENTRLIYVETPSNPNLDVTDLQFIGSLSRKYNLTTMADNTFASPMNQNPKDFGIDVIVHSATKYLGGHSDLTAGVVCGTKDYIEKVWKRSLMLGGSLSPFDSWLLLRGLKTLSMRVNQINQNALTLAEFFENHPAIKHVAYVGLKSHPQYDIIQKQMRGGTGMLCIEVIGDNEDVAYKNAQSVLNKLKIFANAASLGGVESLVVHPASMWGSHHDKSQKSTSGITTGMLRISVGIEHIDDLIADFDNALKGLQHTE</sequence>
<dbReference type="GO" id="GO:0019346">
    <property type="term" value="P:transsulfuration"/>
    <property type="evidence" value="ECO:0007669"/>
    <property type="project" value="InterPro"/>
</dbReference>
<dbReference type="Pfam" id="PF01053">
    <property type="entry name" value="Cys_Met_Meta_PP"/>
    <property type="match status" value="1"/>
</dbReference>